<gene>
    <name evidence="1" type="ORF">COHA_002622</name>
</gene>
<evidence type="ECO:0000313" key="1">
    <source>
        <dbReference type="EMBL" id="KAI7843724.1"/>
    </source>
</evidence>
<sequence length="75" mass="7847">MASTRTGNAALGVVAVGTLALAAAATYKYAYKHEPLPKVNLRMPDFAALRGKLPAVKMPAFKLPAALQRKPAAQA</sequence>
<evidence type="ECO:0000313" key="2">
    <source>
        <dbReference type="Proteomes" id="UP001205105"/>
    </source>
</evidence>
<dbReference type="Proteomes" id="UP001205105">
    <property type="component" value="Unassembled WGS sequence"/>
</dbReference>
<reference evidence="1" key="1">
    <citation type="submission" date="2020-11" db="EMBL/GenBank/DDBJ databases">
        <title>Chlorella ohadii genome sequencing and assembly.</title>
        <authorList>
            <person name="Murik O."/>
            <person name="Treves H."/>
            <person name="Kedem I."/>
            <person name="Shotland Y."/>
            <person name="Kaplan A."/>
        </authorList>
    </citation>
    <scope>NUCLEOTIDE SEQUENCE</scope>
    <source>
        <strain evidence="1">1</strain>
    </source>
</reference>
<protein>
    <submittedName>
        <fullName evidence="1">Uncharacterized protein</fullName>
    </submittedName>
</protein>
<keyword evidence="2" id="KW-1185">Reference proteome</keyword>
<dbReference type="AlphaFoldDB" id="A0AAD5H481"/>
<comment type="caution">
    <text evidence="1">The sequence shown here is derived from an EMBL/GenBank/DDBJ whole genome shotgun (WGS) entry which is preliminary data.</text>
</comment>
<proteinExistence type="predicted"/>
<name>A0AAD5H481_9CHLO</name>
<organism evidence="1 2">
    <name type="scientific">Chlorella ohadii</name>
    <dbReference type="NCBI Taxonomy" id="2649997"/>
    <lineage>
        <taxon>Eukaryota</taxon>
        <taxon>Viridiplantae</taxon>
        <taxon>Chlorophyta</taxon>
        <taxon>core chlorophytes</taxon>
        <taxon>Trebouxiophyceae</taxon>
        <taxon>Chlorellales</taxon>
        <taxon>Chlorellaceae</taxon>
        <taxon>Chlorella clade</taxon>
        <taxon>Chlorella</taxon>
    </lineage>
</organism>
<dbReference type="EMBL" id="JADXDR010000036">
    <property type="protein sequence ID" value="KAI7843724.1"/>
    <property type="molecule type" value="Genomic_DNA"/>
</dbReference>
<accession>A0AAD5H481</accession>